<feature type="transmembrane region" description="Helical" evidence="1">
    <location>
        <begin position="49"/>
        <end position="69"/>
    </location>
</feature>
<evidence type="ECO:0000256" key="1">
    <source>
        <dbReference type="SAM" id="Phobius"/>
    </source>
</evidence>
<feature type="transmembrane region" description="Helical" evidence="1">
    <location>
        <begin position="481"/>
        <end position="501"/>
    </location>
</feature>
<dbReference type="EMBL" id="ASPP01047289">
    <property type="protein sequence ID" value="ETN98235.1"/>
    <property type="molecule type" value="Genomic_DNA"/>
</dbReference>
<feature type="transmembrane region" description="Helical" evidence="1">
    <location>
        <begin position="455"/>
        <end position="475"/>
    </location>
</feature>
<feature type="transmembrane region" description="Helical" evidence="1">
    <location>
        <begin position="231"/>
        <end position="253"/>
    </location>
</feature>
<dbReference type="AlphaFoldDB" id="X6LA38"/>
<feature type="transmembrane region" description="Helical" evidence="1">
    <location>
        <begin position="170"/>
        <end position="192"/>
    </location>
</feature>
<evidence type="ECO:0000313" key="2">
    <source>
        <dbReference type="EMBL" id="ETN98235.1"/>
    </source>
</evidence>
<name>X6LA38_RETFI</name>
<keyword evidence="1" id="KW-0812">Transmembrane</keyword>
<keyword evidence="1" id="KW-1133">Transmembrane helix</keyword>
<keyword evidence="1" id="KW-0472">Membrane</keyword>
<accession>X6LA38</accession>
<feature type="transmembrane region" description="Helical" evidence="1">
    <location>
        <begin position="422"/>
        <end position="443"/>
    </location>
</feature>
<evidence type="ECO:0000313" key="3">
    <source>
        <dbReference type="Proteomes" id="UP000023152"/>
    </source>
</evidence>
<reference evidence="2 3" key="1">
    <citation type="journal article" date="2013" name="Curr. Biol.">
        <title>The Genome of the Foraminiferan Reticulomyxa filosa.</title>
        <authorList>
            <person name="Glockner G."/>
            <person name="Hulsmann N."/>
            <person name="Schleicher M."/>
            <person name="Noegel A.A."/>
            <person name="Eichinger L."/>
            <person name="Gallinger C."/>
            <person name="Pawlowski J."/>
            <person name="Sierra R."/>
            <person name="Euteneuer U."/>
            <person name="Pillet L."/>
            <person name="Moustafa A."/>
            <person name="Platzer M."/>
            <person name="Groth M."/>
            <person name="Szafranski K."/>
            <person name="Schliwa M."/>
        </authorList>
    </citation>
    <scope>NUCLEOTIDE SEQUENCE [LARGE SCALE GENOMIC DNA]</scope>
</reference>
<dbReference type="Proteomes" id="UP000023152">
    <property type="component" value="Unassembled WGS sequence"/>
</dbReference>
<feature type="transmembrane region" description="Helical" evidence="1">
    <location>
        <begin position="265"/>
        <end position="284"/>
    </location>
</feature>
<sequence length="532" mass="62945">MPSLPVNPSYKDKENHVKAPEKCKCNYHAFLSNIEEIASLPQRVVFLKFGGFLGLILLLSWLVMGPLVTSLDLVSQRAVYFYKHEHLRYVQYALINLIYGFNSYVILKCTVIDVGHSNSQSSKWRHILLLFLVVVSSYLNMGVTCVLWLFRNDLPNVAFLCTYLYCEYMSFYLFYLNVFGLMFPCLVSLFFYRMLVPTPKVWSDNPINTSDYSLELLQESGAAFSPKTSQFFLNLCAFLWIMIFGATVFVAYVSAELESSYAETHFEQVYLILLIVMIVLKWALKKISRQLDRTRLQYTNFSAKESSLEIMTEFVMSYLYWDVYRYLFISENIQWNNFIYTKSLHVLSELFETGLFFFFFFFKFCTFFFFEMKSFRSTDWYFTITQKWQDNKWSRQWLIQSGLIQDANTSHDQWKVRYCIDIMLHFTASWLDGIGWIVILTVHHSYLANDLGINVGLSFLFLIASMLIDAFIMMALYLWFWWAYSIDMVHLVCALFVLPTTHTFRWQLLWALVFLYTGYAQCWFFPDNFTPL</sequence>
<protein>
    <submittedName>
        <fullName evidence="2">Uncharacterized protein</fullName>
    </submittedName>
</protein>
<feature type="transmembrane region" description="Helical" evidence="1">
    <location>
        <begin position="127"/>
        <end position="150"/>
    </location>
</feature>
<feature type="transmembrane region" description="Helical" evidence="1">
    <location>
        <begin position="89"/>
        <end position="107"/>
    </location>
</feature>
<organism evidence="2 3">
    <name type="scientific">Reticulomyxa filosa</name>
    <dbReference type="NCBI Taxonomy" id="46433"/>
    <lineage>
        <taxon>Eukaryota</taxon>
        <taxon>Sar</taxon>
        <taxon>Rhizaria</taxon>
        <taxon>Retaria</taxon>
        <taxon>Foraminifera</taxon>
        <taxon>Monothalamids</taxon>
        <taxon>Reticulomyxidae</taxon>
        <taxon>Reticulomyxa</taxon>
    </lineage>
</organism>
<proteinExistence type="predicted"/>
<dbReference type="OMA" id="RYLFISE"/>
<keyword evidence="3" id="KW-1185">Reference proteome</keyword>
<gene>
    <name evidence="2" type="ORF">RFI_39275</name>
</gene>
<feature type="transmembrane region" description="Helical" evidence="1">
    <location>
        <begin position="508"/>
        <end position="526"/>
    </location>
</feature>
<comment type="caution">
    <text evidence="2">The sequence shown here is derived from an EMBL/GenBank/DDBJ whole genome shotgun (WGS) entry which is preliminary data.</text>
</comment>
<feature type="transmembrane region" description="Helical" evidence="1">
    <location>
        <begin position="350"/>
        <end position="370"/>
    </location>
</feature>